<dbReference type="PROSITE" id="PS50075">
    <property type="entry name" value="CARRIER"/>
    <property type="match status" value="1"/>
</dbReference>
<dbReference type="InterPro" id="IPR001227">
    <property type="entry name" value="Ac_transferase_dom_sf"/>
</dbReference>
<accession>A0A9W8IPR5</accession>
<dbReference type="InterPro" id="IPR050830">
    <property type="entry name" value="Fungal_FAS"/>
</dbReference>
<dbReference type="InterPro" id="IPR013565">
    <property type="entry name" value="Fas1/AflB-like_central"/>
</dbReference>
<dbReference type="FunFam" id="1.20.930.70:FF:000001">
    <property type="entry name" value="Fatty acid synthase beta subunit dehydratase"/>
    <property type="match status" value="1"/>
</dbReference>
<dbReference type="Pfam" id="PF08354">
    <property type="entry name" value="Fas1-AflB-like_hel"/>
    <property type="match status" value="1"/>
</dbReference>
<evidence type="ECO:0000256" key="5">
    <source>
        <dbReference type="ARBA" id="ARBA00022857"/>
    </source>
</evidence>
<dbReference type="Gene3D" id="6.10.140.1400">
    <property type="match status" value="1"/>
</dbReference>
<dbReference type="InterPro" id="IPR016039">
    <property type="entry name" value="Thiolase-like"/>
</dbReference>
<dbReference type="PANTHER" id="PTHR10982:SF21">
    <property type="entry name" value="FATTY ACID SYNTHASE SUBUNIT BETA"/>
    <property type="match status" value="1"/>
</dbReference>
<evidence type="ECO:0000256" key="1">
    <source>
        <dbReference type="ARBA" id="ARBA00022450"/>
    </source>
</evidence>
<keyword evidence="1" id="KW-0596">Phosphopantetheine</keyword>
<dbReference type="SUPFAM" id="SSF51412">
    <property type="entry name" value="Inosine monophosphate dehydrogenase (IMPDH)"/>
    <property type="match status" value="1"/>
</dbReference>
<keyword evidence="10" id="KW-1185">Reference proteome</keyword>
<evidence type="ECO:0000256" key="6">
    <source>
        <dbReference type="ARBA" id="ARBA00023002"/>
    </source>
</evidence>
<dbReference type="InterPro" id="IPR009081">
    <property type="entry name" value="PP-bd_ACP"/>
</dbReference>
<keyword evidence="6" id="KW-0560">Oxidoreductase</keyword>
<organism evidence="9 10">
    <name type="scientific">Coemansia aciculifera</name>
    <dbReference type="NCBI Taxonomy" id="417176"/>
    <lineage>
        <taxon>Eukaryota</taxon>
        <taxon>Fungi</taxon>
        <taxon>Fungi incertae sedis</taxon>
        <taxon>Zoopagomycota</taxon>
        <taxon>Kickxellomycotina</taxon>
        <taxon>Kickxellomycetes</taxon>
        <taxon>Kickxellales</taxon>
        <taxon>Kickxellaceae</taxon>
        <taxon>Coemansia</taxon>
    </lineage>
</organism>
<dbReference type="EC" id="2.3.1.86" evidence="9"/>
<dbReference type="Pfam" id="PF18314">
    <property type="entry name" value="FAS_I_H"/>
    <property type="match status" value="1"/>
</dbReference>
<name>A0A9W8IPR5_9FUNG</name>
<keyword evidence="9" id="KW-0012">Acyltransferase</keyword>
<dbReference type="Gene3D" id="1.20.930.70">
    <property type="match status" value="1"/>
</dbReference>
<dbReference type="GO" id="GO:0004312">
    <property type="term" value="F:fatty acid synthase activity"/>
    <property type="evidence" value="ECO:0007669"/>
    <property type="project" value="InterPro"/>
</dbReference>
<dbReference type="GO" id="GO:0004321">
    <property type="term" value="F:fatty-acyl-CoA synthase activity"/>
    <property type="evidence" value="ECO:0007669"/>
    <property type="project" value="UniProtKB-EC"/>
</dbReference>
<keyword evidence="3 9" id="KW-0808">Transferase</keyword>
<dbReference type="Gene3D" id="6.20.240.10">
    <property type="match status" value="1"/>
</dbReference>
<dbReference type="InterPro" id="IPR014031">
    <property type="entry name" value="Ketoacyl_synth_C"/>
</dbReference>
<keyword evidence="2" id="KW-0597">Phosphoprotein</keyword>
<dbReference type="PANTHER" id="PTHR10982">
    <property type="entry name" value="MALONYL COA-ACYL CARRIER PROTEIN TRANSACYLASE"/>
    <property type="match status" value="1"/>
</dbReference>
<dbReference type="FunFam" id="3.90.25.70:FF:000001">
    <property type="entry name" value="Fatty acid synthase subunit alpha"/>
    <property type="match status" value="1"/>
</dbReference>
<dbReference type="GO" id="GO:0019171">
    <property type="term" value="F:(3R)-hydroxyacyl-[acyl-carrier-protein] dehydratase activity"/>
    <property type="evidence" value="ECO:0007669"/>
    <property type="project" value="InterPro"/>
</dbReference>
<dbReference type="Pfam" id="PF00698">
    <property type="entry name" value="Acyl_transf_1"/>
    <property type="match status" value="1"/>
</dbReference>
<dbReference type="GO" id="GO:0006633">
    <property type="term" value="P:fatty acid biosynthetic process"/>
    <property type="evidence" value="ECO:0007669"/>
    <property type="project" value="InterPro"/>
</dbReference>
<keyword evidence="4" id="KW-0378">Hydrolase</keyword>
<dbReference type="Pfam" id="PF01575">
    <property type="entry name" value="MaoC_dehydratas"/>
    <property type="match status" value="1"/>
</dbReference>
<dbReference type="InterPro" id="IPR014043">
    <property type="entry name" value="Acyl_transferase_dom"/>
</dbReference>
<dbReference type="Gene3D" id="1.20.1050.120">
    <property type="match status" value="1"/>
</dbReference>
<dbReference type="Gene3D" id="6.10.140.1410">
    <property type="match status" value="1"/>
</dbReference>
<dbReference type="Gene3D" id="2.40.128.700">
    <property type="match status" value="1"/>
</dbReference>
<keyword evidence="5" id="KW-0521">NADP</keyword>
<dbReference type="PROSITE" id="PS52004">
    <property type="entry name" value="KS3_2"/>
    <property type="match status" value="1"/>
</dbReference>
<dbReference type="GO" id="GO:0016787">
    <property type="term" value="F:hydrolase activity"/>
    <property type="evidence" value="ECO:0007669"/>
    <property type="project" value="UniProtKB-KW"/>
</dbReference>
<dbReference type="Gene3D" id="3.90.25.70">
    <property type="match status" value="1"/>
</dbReference>
<dbReference type="InterPro" id="IPR003965">
    <property type="entry name" value="Fatty_acid_synthase"/>
</dbReference>
<dbReference type="InterPro" id="IPR036291">
    <property type="entry name" value="NAD(P)-bd_dom_sf"/>
</dbReference>
<dbReference type="GO" id="GO:0005835">
    <property type="term" value="C:fatty acid synthase complex"/>
    <property type="evidence" value="ECO:0007669"/>
    <property type="project" value="InterPro"/>
</dbReference>
<dbReference type="Pfam" id="PF18325">
    <property type="entry name" value="Fas_alpha_ACP"/>
    <property type="match status" value="1"/>
</dbReference>
<dbReference type="InterPro" id="IPR013785">
    <property type="entry name" value="Aldolase_TIM"/>
</dbReference>
<comment type="caution">
    <text evidence="9">The sequence shown here is derived from an EMBL/GenBank/DDBJ whole genome shotgun (WGS) entry which is preliminary data.</text>
</comment>
<evidence type="ECO:0000259" key="7">
    <source>
        <dbReference type="PROSITE" id="PS50075"/>
    </source>
</evidence>
<dbReference type="Pfam" id="PF17951">
    <property type="entry name" value="FAS_meander"/>
    <property type="match status" value="1"/>
</dbReference>
<dbReference type="Gene3D" id="3.10.129.10">
    <property type="entry name" value="Hotdog Thioesterase"/>
    <property type="match status" value="1"/>
</dbReference>
<dbReference type="InterPro" id="IPR002539">
    <property type="entry name" value="MaoC-like_dom"/>
</dbReference>
<evidence type="ECO:0000256" key="2">
    <source>
        <dbReference type="ARBA" id="ARBA00022553"/>
    </source>
</evidence>
<dbReference type="Gene3D" id="6.10.60.10">
    <property type="match status" value="1"/>
</dbReference>
<dbReference type="SUPFAM" id="SSF51735">
    <property type="entry name" value="NAD(P)-binding Rossmann-fold domains"/>
    <property type="match status" value="1"/>
</dbReference>
<dbReference type="InterPro" id="IPR041550">
    <property type="entry name" value="FASI_helical"/>
</dbReference>
<dbReference type="Gene3D" id="3.30.70.2490">
    <property type="match status" value="1"/>
</dbReference>
<dbReference type="SUPFAM" id="SSF53901">
    <property type="entry name" value="Thiolase-like"/>
    <property type="match status" value="2"/>
</dbReference>
<dbReference type="InterPro" id="IPR040883">
    <property type="entry name" value="FAS_meander"/>
</dbReference>
<dbReference type="Proteomes" id="UP001140074">
    <property type="component" value="Unassembled WGS sequence"/>
</dbReference>
<feature type="domain" description="Carrier" evidence="7">
    <location>
        <begin position="2176"/>
        <end position="2255"/>
    </location>
</feature>
<dbReference type="Gene3D" id="3.40.47.10">
    <property type="match status" value="1"/>
</dbReference>
<dbReference type="EMBL" id="JANBUY010000160">
    <property type="protein sequence ID" value="KAJ2862593.1"/>
    <property type="molecule type" value="Genomic_DNA"/>
</dbReference>
<evidence type="ECO:0000313" key="9">
    <source>
        <dbReference type="EMBL" id="KAJ2862593.1"/>
    </source>
</evidence>
<evidence type="ECO:0000313" key="10">
    <source>
        <dbReference type="Proteomes" id="UP001140074"/>
    </source>
</evidence>
<dbReference type="Pfam" id="PF02801">
    <property type="entry name" value="Ketoacyl-synt_C"/>
    <property type="match status" value="1"/>
</dbReference>
<dbReference type="PRINTS" id="PR01483">
    <property type="entry name" value="FASYNTHASE"/>
</dbReference>
<evidence type="ECO:0000256" key="3">
    <source>
        <dbReference type="ARBA" id="ARBA00022679"/>
    </source>
</evidence>
<dbReference type="InterPro" id="IPR029069">
    <property type="entry name" value="HotDog_dom_sf"/>
</dbReference>
<protein>
    <submittedName>
        <fullName evidence="9">Fatty acid synthase alpha subunit Lsd1</fullName>
        <ecNumber evidence="9">2.3.1.86</ecNumber>
    </submittedName>
</protein>
<dbReference type="InterPro" id="IPR020841">
    <property type="entry name" value="PKS_Beta-ketoAc_synthase_dom"/>
</dbReference>
<dbReference type="Gene3D" id="3.20.20.70">
    <property type="entry name" value="Aldolase class I"/>
    <property type="match status" value="1"/>
</dbReference>
<sequence>MPTFEQIQLERGSVVSTFAVSTAHASSISALANTFRADSAEILSAIELHAAFIQHCIECGSLEAALAVFDAFSQTYGTTTSDIHVIVQAQGLDEYAARRVLKGYFSAWSIVNRNGNLPSTRSAAPIPALFAAESTRLMAMFGGQLGVGSYLDEAAWLLDVYRPLLLGFVSHMSAFLHRESLDKRILRMYPQGFDVLHWLTTPDAIPSETYLLSSPICMPLFGLIQLMHVMVLYKTLGISPGELARHFNVAVGHSLGIGIAAAFSTLTDEQSFYDIGEKILGIQLLVGAFPQLQYPIHRQAISGTRDASQDVGGEPRPMLSVQGVTRPVLERLIAKFNSRCSSPDEYVYLAVTNSYDRFLVASQAKSAVELAEFLCAESADPDEDQSRIPFPLRKPVITVQYTTISVPYHCVLLESAANMAHAVAVEKEWVLHSGDMQIAVRAGDDGHDIRTETDLTRYLIDSICVLPVDWPQATQFPGATHIVDFGPGGLSGFGMIAYKNIEGMGVPVTCTGVLVSHSSKSYLGSKADLHKPNLADITTVPNWLAEFGPKLVRTAHNDQLHIDTPMSRILGAPTVMVGAMMPTTVNEHFIAAVNEAGYHTELAGGGIILETDLERRIDNLVKLVKPGQGVTLNCIYIDQRQWSFQFPALLRMRAKGVPIAGLCIGGGVPSLESAASIIDSLRSAGIRHIAFKPNAAGAIRDVVNIAKAHADFPVVLQWTGGRSGGHHSFEDFHQPILETYAAVRTCRNIALIAGSGFGDAEGSLPYITGDWSVAFGRAPMPFDGILLGSRVMVAKEAGTSLAVKELIVAAPGLSDAEWHKSLDSIEGGVTTIVSEYGERNHSLVTRGTVLVKELRNTILSQPPEKHAELLLARKDEIIARLNSDYLRPWFGRKSDGRVVDLEEMTYAEVINRLVELMHVKHQQRWVHESYRRLAYEFIARVERRLGTDLPEMTIMPDLQDVSPLELVQSFTERYSTAESQLLHSEDVQFFIAICKRSGQKPVPFIAVLDVDFGRLLMKDSFWQSEDLDVVPDQDPQRIAIQQGVVSTRFSTTVNEPVKDILGAIYHGHIAVLLSRDYNGDAASVPVVEYIGAQLQATALPADIVVQTTDTVRTYQLPDTQDQLPDLDSWLNALAGPTNSWLRALLTAPTIVEGSSYVDNYVRRVLRPRPSKVVTVREDDRQPQALAITNVHGQVDLSIERLSESIELKIFQPTPTGLATLQYRFVYQPAQHLTPIHLVVEGHGNHTRQLYRETWIDNSDAPSAFEDHVDPDALLLGSGFKITEDHVYSMCQVVGNSSQHYLQETDLGLRVPMEFFYYSATPAIMRILASTVFGDGQLGIVHLYNKIELVDGTTPLMVGDTISSSLRIDGITNTASGKRFKVLGNLSRRGQVVAHIETAFISRNIPVCVEETFELTNGQRFTIQLATANDVTALMAKEWFLSCDKASVHLVPGSQVEFCLDSMYHFKSDDVYSSISTTGRASILVTTGRPVHIANVHFECGTSVKDQVIEYLRRHEVPSTTPLSDGDGYSLVSPSNQELLQVMVPDSNWEYAKVSADGNAIHTNPYIADVAGLPGTITHGLWTSASTRALVECYAANDEPERIRMYRTNFVGMVLPKDQLRTELLHVGMKGGRMLVKGITSKVGGGPVLECTAEIEQPATAYVFTGQGSQEVGMGMELYKESVAARSIWNRADRHMLAKYGVSLLDIVRTNPKELTVHFCSRTGEELQHSYMSLVRSGSNGSGGKGEVVPMFPEITLDSSSYTHRSPTGLLNATQFTQVALVTFAMAAVADMRANSLVQKDAVFAGHSLGEYAALASINSLFTLEDALDICFYRGLLMQSAVERDIQGRSQYGMVAVDPSRSGHGVDDSVLATVIEVIGEHSQGLLEVVNYNVRGSQYVVAGTLHQLAVLRLVLDTVAKQSAPNDGDWQAHIALIASNVLVEPVDSQPVRGRATIPLPGIDVPFHSSQLLPGVNEFRAVLQDKIRPENIDYSALHLRYIPNLTAVPFEVSQQYFSLVHSITGSPVAAGILDDWSESAMDNDDDIAKLAATLLVELLAYQFASPVQWIDTQDVLLSRLGVSRLVEIGVSPVLSGMSTKTLKSSPRSGKRVDVLHVERDRDAIYYIQQVQEVTEPAISQPAPSESSVQPELSTPPATTVVVEPATPIVQSSGTAAPLVDVPLQALDVVHAIVAHTTKRSLADVPPQKSIKSLMGGKSTLQNEIVGDLHKEFGSKVPDKAEDLSLQDLAAAIGTFGGNLGKHTQSHLARLFSNKMPGGISLSSSRSTLQSTYGLGPHRQDALLLVALTMEPSGRLSGEAEAKAWLDSVAQAYAAKAGISYAAAATSAGSSSGQAGGPVISSAEMEKMQQRQHEHIRQQIQVLARYAGIDPREGARLAEDEQARAAQLQTKLDSISAELGDELIDGVRPLFDAHKARHFDSSWNWARQEAYELIQQAIANCTAGPTRIFARVDEAALQRLKNRSSPGLLQMIAGSLSILQAAKDESLEPAIQLVSQLHDACTQSLAQPPVYRELSAPTGPQVDIGPDGTVMYSEVLRSDEPSFAAFVEHMRQPTAQGMPPHIHLKKRYESDNMSHSAELSTVYYESLSEICGSGLSFAGKTALVTGCGRGSIGADIVLRLLSGGAKVIVTTSSYSYKTSLFFGDMYRTHGARGSELVVVPFNQASTGDVKQLVDYIYSKTGSAKGLGWDLDYVIPFAAVSDIGSFATNLGSRSELAQRVQLTNVLRLLGTIKDTKEQLGYNTRASLVVLPLSPNHGDFGGDGLYSECKLGLESTFNRWESESWQDYLSIAGAIIGWTRGTSLMAANDWCAKEFETRGVRTFTASEMSFMILGLLRQPVRRLAQREPIWADLSSGMTRFKHMSTVNSNARQAILQKSSAMQHVAREAARDYAAMILRSHSKPDTTVDEGPLAKHKHHFPAPRQYEQLEHLRHLQGMMNLDKVIVITGYGEVGPHGNAETRWEMEAYGEFSLEGCIELAWIMGLIKHFNGTLKATGATYVGWVDAKTEEPVRDIDVKPRYEEFILAHTGIRMIEPELTGGYDPNKRSIMREIQIEHDMEPFEASAEEAQAFKSTNGSKVDIWESTSGGSWLVRFLKGALIRVPMALRGNRLVAGLVPTGWDPKRFGIPDDIAEQVDPVTCYVLVATVEALVRSGITDPYELYKYFHVSEVGSSIGSTIGGGHSLQQVFGNRRLDMNVRNDVVQETFISTVQAWVNMLLMSSSGPVKPVVGACATAALSIDVAIETIQSGKARVMIAGGVEDLFHESSFEFGNMGATSNSVEEFARGRTPLEMSRPCTSTRCGFVEGQGAGIVTLMSATAAIEFGAPIYGVVAMSGTATDKQGRSVPAPGKGVLTSAREIKTGTPPRLLDLKYRRRQMELHMAAVDELRVEELSALAGTVDPLDDKSSTTYASLVDQVEAQYQRQRRSLQDMWSNEFWKNNPAISPLRGCLAVWGLTADDIGLASFHGTSTMANDKNESEVLDTQLGKIGRTLGHVVPAVCQKWLTGHSKGAAACYMLNGVIQSLRTGLIPGNRNADNIDQDLQRFEYVVYPSKSVQTSGIKAGLLKSFGFGQVGGELLILHSDYLLATLTQEQLAEYNAKLQQRDAKSERYWQDTLVGNHPFIQVKSQSPFTAEQEKIVFLDPLARAKYDSKSGEYRF</sequence>
<dbReference type="CDD" id="cd08950">
    <property type="entry name" value="KR_fFAS_SDR_c_like"/>
    <property type="match status" value="1"/>
</dbReference>
<dbReference type="GO" id="GO:0004315">
    <property type="term" value="F:3-oxoacyl-[acyl-carrier-protein] synthase activity"/>
    <property type="evidence" value="ECO:0007669"/>
    <property type="project" value="InterPro"/>
</dbReference>
<dbReference type="Gene3D" id="3.40.366.10">
    <property type="entry name" value="Malonyl-Coenzyme A Acyl Carrier Protein, domain 2"/>
    <property type="match status" value="3"/>
</dbReference>
<dbReference type="Gene3D" id="6.10.250.1930">
    <property type="match status" value="1"/>
</dbReference>
<dbReference type="InterPro" id="IPR047224">
    <property type="entry name" value="FAS_alpha_su_C"/>
</dbReference>
<evidence type="ECO:0000259" key="8">
    <source>
        <dbReference type="PROSITE" id="PS52004"/>
    </source>
</evidence>
<dbReference type="Pfam" id="PF22235">
    <property type="entry name" value="FAS1_thioest_ins"/>
    <property type="match status" value="1"/>
</dbReference>
<dbReference type="InterPro" id="IPR018201">
    <property type="entry name" value="Ketoacyl_synth_AS"/>
</dbReference>
<dbReference type="SUPFAM" id="SSF52151">
    <property type="entry name" value="FabD/lysophospholipase-like"/>
    <property type="match status" value="2"/>
</dbReference>
<dbReference type="SMART" id="SM00827">
    <property type="entry name" value="PKS_AT"/>
    <property type="match status" value="1"/>
</dbReference>
<evidence type="ECO:0000256" key="4">
    <source>
        <dbReference type="ARBA" id="ARBA00022801"/>
    </source>
</evidence>
<proteinExistence type="predicted"/>
<dbReference type="Gene3D" id="3.40.50.720">
    <property type="entry name" value="NAD(P)-binding Rossmann-like Domain"/>
    <property type="match status" value="2"/>
</dbReference>
<dbReference type="GO" id="GO:0004318">
    <property type="term" value="F:enoyl-[acyl-carrier-protein] reductase (NADH) activity"/>
    <property type="evidence" value="ECO:0007669"/>
    <property type="project" value="InterPro"/>
</dbReference>
<gene>
    <name evidence="9" type="primary">fas2_9</name>
    <name evidence="9" type="ORF">GGH94_004180</name>
</gene>
<feature type="domain" description="Ketosynthase family 3 (KS3)" evidence="8">
    <location>
        <begin position="3071"/>
        <end position="3594"/>
    </location>
</feature>
<dbReference type="CDD" id="cd00828">
    <property type="entry name" value="elong_cond_enzymes"/>
    <property type="match status" value="1"/>
</dbReference>
<dbReference type="InterPro" id="IPR016035">
    <property type="entry name" value="Acyl_Trfase/lysoPLipase"/>
</dbReference>
<dbReference type="InterPro" id="IPR014030">
    <property type="entry name" value="Ketoacyl_synth_N"/>
</dbReference>
<dbReference type="PROSITE" id="PS00606">
    <property type="entry name" value="KS3_1"/>
    <property type="match status" value="1"/>
</dbReference>
<dbReference type="Gene3D" id="3.30.1120.100">
    <property type="match status" value="1"/>
</dbReference>
<dbReference type="SUPFAM" id="SSF54637">
    <property type="entry name" value="Thioesterase/thiol ester dehydrase-isomerase"/>
    <property type="match status" value="1"/>
</dbReference>
<dbReference type="Pfam" id="PF00109">
    <property type="entry name" value="ketoacyl-synt"/>
    <property type="match status" value="1"/>
</dbReference>
<dbReference type="GO" id="GO:0008897">
    <property type="term" value="F:holo-[acyl-carrier-protein] synthase activity"/>
    <property type="evidence" value="ECO:0007669"/>
    <property type="project" value="InterPro"/>
</dbReference>
<reference evidence="9" key="1">
    <citation type="submission" date="2022-07" db="EMBL/GenBank/DDBJ databases">
        <title>Phylogenomic reconstructions and comparative analyses of Kickxellomycotina fungi.</title>
        <authorList>
            <person name="Reynolds N.K."/>
            <person name="Stajich J.E."/>
            <person name="Barry K."/>
            <person name="Grigoriev I.V."/>
            <person name="Crous P."/>
            <person name="Smith M.E."/>
        </authorList>
    </citation>
    <scope>NUCLEOTIDE SEQUENCE</scope>
    <source>
        <strain evidence="9">RSA 476</strain>
    </source>
</reference>
<dbReference type="InterPro" id="IPR040899">
    <property type="entry name" value="Fas_alpha_ACP"/>
</dbReference>